<proteinExistence type="predicted"/>
<evidence type="ECO:0000313" key="2">
    <source>
        <dbReference type="Proteomes" id="UP000199705"/>
    </source>
</evidence>
<accession>A0A1G8EQV1</accession>
<gene>
    <name evidence="1" type="ORF">SAMN05192573_11221</name>
</gene>
<reference evidence="2" key="1">
    <citation type="submission" date="2016-10" db="EMBL/GenBank/DDBJ databases">
        <authorList>
            <person name="Varghese N."/>
            <person name="Submissions S."/>
        </authorList>
    </citation>
    <scope>NUCLEOTIDE SEQUENCE [LARGE SCALE GENOMIC DNA]</scope>
    <source>
        <strain evidence="2">Gh-67</strain>
    </source>
</reference>
<dbReference type="AlphaFoldDB" id="A0A1G8EQV1"/>
<keyword evidence="2" id="KW-1185">Reference proteome</keyword>
<dbReference type="EMBL" id="FNCG01000012">
    <property type="protein sequence ID" value="SDH72271.1"/>
    <property type="molecule type" value="Genomic_DNA"/>
</dbReference>
<dbReference type="RefSeq" id="WP_091171626.1">
    <property type="nucleotide sequence ID" value="NZ_FNCG01000012.1"/>
</dbReference>
<dbReference type="Proteomes" id="UP000199705">
    <property type="component" value="Unassembled WGS sequence"/>
</dbReference>
<organism evidence="1 2">
    <name type="scientific">Mucilaginibacter gossypii</name>
    <dbReference type="NCBI Taxonomy" id="551996"/>
    <lineage>
        <taxon>Bacteria</taxon>
        <taxon>Pseudomonadati</taxon>
        <taxon>Bacteroidota</taxon>
        <taxon>Sphingobacteriia</taxon>
        <taxon>Sphingobacteriales</taxon>
        <taxon>Sphingobacteriaceae</taxon>
        <taxon>Mucilaginibacter</taxon>
    </lineage>
</organism>
<dbReference type="STRING" id="551996.SAMN05192573_11221"/>
<evidence type="ECO:0000313" key="1">
    <source>
        <dbReference type="EMBL" id="SDH72271.1"/>
    </source>
</evidence>
<name>A0A1G8EQV1_9SPHI</name>
<protein>
    <submittedName>
        <fullName evidence="1">Uncharacterized protein</fullName>
    </submittedName>
</protein>
<sequence length="424" mass="49374">MKETHLIKQKFKSAIRRGTGEAYLLLQRYPGIDFSGEIIKACVKNFSYDGQCEGSRGEYLFELIGLSGKKDKIKKAVLKALLKPQKDTWTLTQLFSLAKMFARQDDAEARKTIYDAFVHNPIWRSDWAGTSDIIQLDGIEGLKFIAEEFGKRLEADPGDWQDEDLINQFQKENPETDTWVQLDISAKQNRFIKIYIDSVRENMAQRATKVKPPEPVYKNIVEETLLRQSQLWFYNRKLKSTELKSIGQQLIIERKKSNREKLLKVFTKHPFPLDKEFLFDWACKHPAKNRRVVTFAIQALSLFKNKSIREFALKQIAIGKQPTLFVELLKENYKKGDHKLLTTLIANSNKGIELEGLIIDITNIYYANKTPECREPLEALYDKHNCGMCRKHVVEILKNNNVLSERIKNEIRFDCNEDTRKLYN</sequence>